<name>A0ABS2TL59_9ACTN</name>
<dbReference type="PANTHER" id="PTHR10009:SF18">
    <property type="entry name" value="PROTEIN YELLOW-LIKE PROTEIN"/>
    <property type="match status" value="1"/>
</dbReference>
<evidence type="ECO:0000313" key="3">
    <source>
        <dbReference type="EMBL" id="MBM9504075.1"/>
    </source>
</evidence>
<dbReference type="PANTHER" id="PTHR10009">
    <property type="entry name" value="PROTEIN YELLOW-RELATED"/>
    <property type="match status" value="1"/>
</dbReference>
<reference evidence="3 4" key="1">
    <citation type="submission" date="2021-01" db="EMBL/GenBank/DDBJ databases">
        <title>Streptomyces acididurans sp. nov., isolated from a peat swamp forest soil.</title>
        <authorList>
            <person name="Chantavorakit T."/>
            <person name="Duangmal K."/>
        </authorList>
    </citation>
    <scope>NUCLEOTIDE SEQUENCE [LARGE SCALE GENOMIC DNA]</scope>
    <source>
        <strain evidence="3 4">KK5PA1</strain>
    </source>
</reference>
<gene>
    <name evidence="3" type="ORF">ITX44_05905</name>
</gene>
<sequence length="365" mass="39105">MNSHDGSGATGPAPLGSWTAPAYEIVAEFEDLMPTGVTVSDSGRVFVSFPRWGDDVPWTVAEVVDGKAVAYPDLESNTWAPEDDPDRLVSVQSVIVDPAGHLWLLDTGSLAFSPWVEEGPKLVEIDLATDEVVRTVRLDPAAVTSTTYLNDVRFDLSRGRGGYAYITDSQPHGALIVVDLATGESWSRLRGHVSTTATEGFRAVVQGVVRENYVVGADGIAIGHDGVRLYYCPLSGRRLYSVDTAALTDRSLDDEAVAATIVDHGDKGASDGMESDTEGGLYVTAYEHSAVLKRTADGAWSTVLHGPDVLWPDTLALAADGYLYVSVNQLPRTPLFNGGVDQRIPPYRIVRVPVNARPVRLGAPG</sequence>
<comment type="subcellular location">
    <subcellularLocation>
        <location evidence="1">Secreted</location>
    </subcellularLocation>
</comment>
<accession>A0ABS2TL59</accession>
<comment type="caution">
    <text evidence="3">The sequence shown here is derived from an EMBL/GenBank/DDBJ whole genome shotgun (WGS) entry which is preliminary data.</text>
</comment>
<dbReference type="Pfam" id="PF03022">
    <property type="entry name" value="MRJP"/>
    <property type="match status" value="1"/>
</dbReference>
<dbReference type="RefSeq" id="WP_205355965.1">
    <property type="nucleotide sequence ID" value="NZ_JADKYB010000003.1"/>
</dbReference>
<evidence type="ECO:0000256" key="1">
    <source>
        <dbReference type="ARBA" id="ARBA00004613"/>
    </source>
</evidence>
<dbReference type="InterPro" id="IPR011042">
    <property type="entry name" value="6-blade_b-propeller_TolB-like"/>
</dbReference>
<dbReference type="Proteomes" id="UP000749040">
    <property type="component" value="Unassembled WGS sequence"/>
</dbReference>
<dbReference type="InterPro" id="IPR017996">
    <property type="entry name" value="MRJP/yellow-related"/>
</dbReference>
<organism evidence="3 4">
    <name type="scientific">Actinacidiphila acididurans</name>
    <dbReference type="NCBI Taxonomy" id="2784346"/>
    <lineage>
        <taxon>Bacteria</taxon>
        <taxon>Bacillati</taxon>
        <taxon>Actinomycetota</taxon>
        <taxon>Actinomycetes</taxon>
        <taxon>Kitasatosporales</taxon>
        <taxon>Streptomycetaceae</taxon>
        <taxon>Actinacidiphila</taxon>
    </lineage>
</organism>
<keyword evidence="2" id="KW-0964">Secreted</keyword>
<dbReference type="EMBL" id="JADKYB010000003">
    <property type="protein sequence ID" value="MBM9504075.1"/>
    <property type="molecule type" value="Genomic_DNA"/>
</dbReference>
<dbReference type="Gene3D" id="2.120.10.30">
    <property type="entry name" value="TolB, C-terminal domain"/>
    <property type="match status" value="1"/>
</dbReference>
<evidence type="ECO:0000313" key="4">
    <source>
        <dbReference type="Proteomes" id="UP000749040"/>
    </source>
</evidence>
<protein>
    <submittedName>
        <fullName evidence="3">Gluconolaconase</fullName>
    </submittedName>
</protein>
<proteinExistence type="predicted"/>
<keyword evidence="4" id="KW-1185">Reference proteome</keyword>
<evidence type="ECO:0000256" key="2">
    <source>
        <dbReference type="ARBA" id="ARBA00022525"/>
    </source>
</evidence>
<dbReference type="SUPFAM" id="SSF63829">
    <property type="entry name" value="Calcium-dependent phosphotriesterase"/>
    <property type="match status" value="1"/>
</dbReference>